<dbReference type="SUPFAM" id="SSF51998">
    <property type="entry name" value="PFL-like glycyl radical enzymes"/>
    <property type="match status" value="1"/>
</dbReference>
<dbReference type="Pfam" id="PF02867">
    <property type="entry name" value="Ribonuc_red_lgC"/>
    <property type="match status" value="3"/>
</dbReference>
<dbReference type="NCBIfam" id="TIGR02510">
    <property type="entry name" value="NrdE-prime"/>
    <property type="match status" value="1"/>
</dbReference>
<dbReference type="PANTHER" id="PTHR11573:SF6">
    <property type="entry name" value="RIBONUCLEOSIDE-DIPHOSPHATE REDUCTASE LARGE SUBUNIT"/>
    <property type="match status" value="1"/>
</dbReference>
<evidence type="ECO:0000256" key="1">
    <source>
        <dbReference type="ARBA" id="ARBA00010406"/>
    </source>
</evidence>
<dbReference type="InterPro" id="IPR008926">
    <property type="entry name" value="RNR_R1-su_N"/>
</dbReference>
<dbReference type="GO" id="GO:0005524">
    <property type="term" value="F:ATP binding"/>
    <property type="evidence" value="ECO:0007669"/>
    <property type="project" value="InterPro"/>
</dbReference>
<dbReference type="Pfam" id="PF00317">
    <property type="entry name" value="Ribonuc_red_lgN"/>
    <property type="match status" value="1"/>
</dbReference>
<feature type="domain" description="Ribonucleotide reductase large subunit C-terminal" evidence="6">
    <location>
        <begin position="249"/>
        <end position="415"/>
    </location>
</feature>
<dbReference type="UniPathway" id="UPA00326"/>
<protein>
    <recommendedName>
        <fullName evidence="2 4">Ribonucleoside-diphosphate reductase</fullName>
        <ecNumber evidence="2 4">1.17.4.1</ecNumber>
    </recommendedName>
</protein>
<comment type="catalytic activity">
    <reaction evidence="4">
        <text>a 2'-deoxyribonucleoside 5'-diphosphate + [thioredoxin]-disulfide + H2O = a ribonucleoside 5'-diphosphate + [thioredoxin]-dithiol</text>
        <dbReference type="Rhea" id="RHEA:23252"/>
        <dbReference type="Rhea" id="RHEA-COMP:10698"/>
        <dbReference type="Rhea" id="RHEA-COMP:10700"/>
        <dbReference type="ChEBI" id="CHEBI:15377"/>
        <dbReference type="ChEBI" id="CHEBI:29950"/>
        <dbReference type="ChEBI" id="CHEBI:50058"/>
        <dbReference type="ChEBI" id="CHEBI:57930"/>
        <dbReference type="ChEBI" id="CHEBI:73316"/>
        <dbReference type="EC" id="1.17.4.1"/>
    </reaction>
</comment>
<evidence type="ECO:0000313" key="8">
    <source>
        <dbReference type="Proteomes" id="UP000316999"/>
    </source>
</evidence>
<dbReference type="Gene3D" id="3.20.70.20">
    <property type="match status" value="1"/>
</dbReference>
<dbReference type="GO" id="GO:0009263">
    <property type="term" value="P:deoxyribonucleotide biosynthetic process"/>
    <property type="evidence" value="ECO:0007669"/>
    <property type="project" value="UniProtKB-KW"/>
</dbReference>
<keyword evidence="8" id="KW-1185">Reference proteome</keyword>
<dbReference type="InterPro" id="IPR013350">
    <property type="entry name" value="RNR_alpha"/>
</dbReference>
<proteinExistence type="inferred from homology"/>
<sequence length="592" mass="66448">MTSSLETALSTIFNGIGLVLVKFGEKLMSNGFESISAERKHLQSIGEVPSWYTTQGYALFTRKYSYNNETVKGAFNRIASTLAKYYTPNPEEAFEKFFNLMWYGKLSPSTPVMSNTGTNRGMSVSCAGNFVGDSVEDFYDSNAEIAILSKHGFGTASYLGGIRPRGSLINSTGAKADGVVPVFDTYVDTKNKISQGSSRRGEWAGYLDVSHGDFWELTGYLQKNPASANIGWVFELDDVEKLMAGDQEAINRWNEIMYMRCRTGKGYMWKNFTANELAPQPVKNSGIKIRSSQLCTEIALPSDEDHTFTCILSSLNLAKWDEITDEDIQWALIFLDCVCEDFLGKARNIRYMEKAVRFTEKARALGLGTLGFHTYLQSKMIAFESFDAHMVNNQIYKRIWDNALKASQKLSELFGEPEWCVGTGQRNATLITIAPNMSSALLCGSVSQGVEPLVNNAYIQQSAGGDFVRYNPHFVDLAKKRGKFSDEMIREIAIHYRGSVQHLDWLTDEEKLVFRTAYEINQHSIIRLASSRQQWIDQAQSINLFFSADEDEAVIADVHKEFLLDPRLKSLYYLRSERGVKASTGECIACEG</sequence>
<accession>A0A514A0D0</accession>
<feature type="domain" description="Ribonucleotide reductase large subunit N-terminal" evidence="5">
    <location>
        <begin position="52"/>
        <end position="121"/>
    </location>
</feature>
<gene>
    <name evidence="7" type="ORF">LAh8_94</name>
</gene>
<organism evidence="7 8">
    <name type="scientific">Aeromonas phage LAh_8</name>
    <dbReference type="NCBI Taxonomy" id="2591032"/>
    <lineage>
        <taxon>Viruses</taxon>
        <taxon>Duplodnaviria</taxon>
        <taxon>Heunggongvirae</taxon>
        <taxon>Uroviricota</taxon>
        <taxon>Caudoviricetes</taxon>
        <taxon>Grimontviridae</taxon>
        <taxon>Lahexavirus</taxon>
        <taxon>Lahexavirus LAh8</taxon>
    </lineage>
</organism>
<dbReference type="EMBL" id="MK838114">
    <property type="protein sequence ID" value="QDH46723.1"/>
    <property type="molecule type" value="Genomic_DNA"/>
</dbReference>
<evidence type="ECO:0000259" key="6">
    <source>
        <dbReference type="Pfam" id="PF02867"/>
    </source>
</evidence>
<dbReference type="InterPro" id="IPR013509">
    <property type="entry name" value="RNR_lsu_N"/>
</dbReference>
<reference evidence="7 8" key="1">
    <citation type="submission" date="2019-04" db="EMBL/GenBank/DDBJ databases">
        <title>Novel bacteriophages capable of disrupting biofilms from clinical strains of Aeromonas hydrophila with intrinsic antibiotic resistance.</title>
        <authorList>
            <person name="Kabwe M."/>
            <person name="Brown T.L."/>
            <person name="Speirs L."/>
            <person name="Ku H."/>
            <person name="Leach M."/>
            <person name="Chan H.T."/>
            <person name="Petrovski S."/>
            <person name="Lock P."/>
            <person name="Tucci J."/>
        </authorList>
    </citation>
    <scope>NUCLEOTIDE SEQUENCE [LARGE SCALE GENOMIC DNA]</scope>
</reference>
<evidence type="ECO:0000313" key="7">
    <source>
        <dbReference type="EMBL" id="QDH46723.1"/>
    </source>
</evidence>
<keyword evidence="3 4" id="KW-0560">Oxidoreductase</keyword>
<comment type="similarity">
    <text evidence="1 4">Belongs to the ribonucleoside diphosphate reductase large chain family.</text>
</comment>
<dbReference type="InterPro" id="IPR000788">
    <property type="entry name" value="RNR_lg_C"/>
</dbReference>
<dbReference type="GO" id="GO:0004748">
    <property type="term" value="F:ribonucleoside-diphosphate reductase activity, thioredoxin disulfide as acceptor"/>
    <property type="evidence" value="ECO:0007669"/>
    <property type="project" value="UniProtKB-EC"/>
</dbReference>
<feature type="domain" description="Ribonucleotide reductase large subunit C-terminal" evidence="6">
    <location>
        <begin position="423"/>
        <end position="558"/>
    </location>
</feature>
<evidence type="ECO:0000256" key="3">
    <source>
        <dbReference type="ARBA" id="ARBA00023002"/>
    </source>
</evidence>
<evidence type="ECO:0000259" key="5">
    <source>
        <dbReference type="Pfam" id="PF00317"/>
    </source>
</evidence>
<dbReference type="EC" id="1.17.4.1" evidence="2 4"/>
<keyword evidence="4" id="KW-0215">Deoxyribonucleotide synthesis</keyword>
<feature type="domain" description="Ribonucleotide reductase large subunit C-terminal" evidence="6">
    <location>
        <begin position="124"/>
        <end position="217"/>
    </location>
</feature>
<name>A0A514A0D0_9CAUD</name>
<evidence type="ECO:0000256" key="2">
    <source>
        <dbReference type="ARBA" id="ARBA00012274"/>
    </source>
</evidence>
<dbReference type="PANTHER" id="PTHR11573">
    <property type="entry name" value="RIBONUCLEOSIDE-DIPHOSPHATE REDUCTASE LARGE CHAIN"/>
    <property type="match status" value="1"/>
</dbReference>
<dbReference type="Proteomes" id="UP000316999">
    <property type="component" value="Segment"/>
</dbReference>
<comment type="function">
    <text evidence="4">Provides the precursors necessary for DNA synthesis. Catalyzes the biosynthesis of deoxyribonucleotides from the corresponding ribonucleotides.</text>
</comment>
<dbReference type="SUPFAM" id="SSF48168">
    <property type="entry name" value="R1 subunit of ribonucleotide reductase, N-terminal domain"/>
    <property type="match status" value="1"/>
</dbReference>
<dbReference type="InterPro" id="IPR039718">
    <property type="entry name" value="Rrm1"/>
</dbReference>
<dbReference type="PRINTS" id="PR01183">
    <property type="entry name" value="RIBORDTASEM1"/>
</dbReference>
<evidence type="ECO:0000256" key="4">
    <source>
        <dbReference type="RuleBase" id="RU003410"/>
    </source>
</evidence>